<comment type="similarity">
    <text evidence="2">Belongs to the glycosyl hydrolase 51 family.</text>
</comment>
<keyword evidence="8" id="KW-0732">Signal</keyword>
<feature type="chain" id="PRO_5015315468" description="non-reducing end alpha-L-arabinofuranosidase" evidence="8">
    <location>
        <begin position="24"/>
        <end position="517"/>
    </location>
</feature>
<dbReference type="InterPro" id="IPR017853">
    <property type="entry name" value="GH"/>
</dbReference>
<dbReference type="KEGG" id="grs:C7S20_13660"/>
<evidence type="ECO:0000256" key="5">
    <source>
        <dbReference type="ARBA" id="ARBA00022801"/>
    </source>
</evidence>
<evidence type="ECO:0000259" key="9">
    <source>
        <dbReference type="SMART" id="SM00813"/>
    </source>
</evidence>
<accession>A0A2R3Z7H5</accession>
<evidence type="ECO:0000256" key="3">
    <source>
        <dbReference type="ARBA" id="ARBA00011165"/>
    </source>
</evidence>
<dbReference type="Gene3D" id="3.20.20.80">
    <property type="entry name" value="Glycosidases"/>
    <property type="match status" value="1"/>
</dbReference>
<dbReference type="Pfam" id="PF22848">
    <property type="entry name" value="ASD1_dom"/>
    <property type="match status" value="1"/>
</dbReference>
<dbReference type="Proteomes" id="UP000241507">
    <property type="component" value="Chromosome"/>
</dbReference>
<dbReference type="PANTHER" id="PTHR43576">
    <property type="entry name" value="ALPHA-L-ARABINOFURANOSIDASE C-RELATED"/>
    <property type="match status" value="1"/>
</dbReference>
<dbReference type="Gene3D" id="2.60.40.1180">
    <property type="entry name" value="Golgi alpha-mannosidase II"/>
    <property type="match status" value="1"/>
</dbReference>
<organism evidence="10 11">
    <name type="scientific">Christiangramia fulva</name>
    <dbReference type="NCBI Taxonomy" id="2126553"/>
    <lineage>
        <taxon>Bacteria</taxon>
        <taxon>Pseudomonadati</taxon>
        <taxon>Bacteroidota</taxon>
        <taxon>Flavobacteriia</taxon>
        <taxon>Flavobacteriales</taxon>
        <taxon>Flavobacteriaceae</taxon>
        <taxon>Christiangramia</taxon>
    </lineage>
</organism>
<dbReference type="Pfam" id="PF06964">
    <property type="entry name" value="Alpha-L-AF_C"/>
    <property type="match status" value="1"/>
</dbReference>
<comment type="subunit">
    <text evidence="3">Homohexamer; trimer of dimers.</text>
</comment>
<evidence type="ECO:0000256" key="4">
    <source>
        <dbReference type="ARBA" id="ARBA00012670"/>
    </source>
</evidence>
<dbReference type="EC" id="3.2.1.55" evidence="4"/>
<evidence type="ECO:0000256" key="1">
    <source>
        <dbReference type="ARBA" id="ARBA00001462"/>
    </source>
</evidence>
<dbReference type="GO" id="GO:0046373">
    <property type="term" value="P:L-arabinose metabolic process"/>
    <property type="evidence" value="ECO:0007669"/>
    <property type="project" value="InterPro"/>
</dbReference>
<protein>
    <recommendedName>
        <fullName evidence="4">non-reducing end alpha-L-arabinofuranosidase</fullName>
        <ecNumber evidence="4">3.2.1.55</ecNumber>
    </recommendedName>
</protein>
<name>A0A2R3Z7H5_9FLAO</name>
<evidence type="ECO:0000256" key="8">
    <source>
        <dbReference type="SAM" id="SignalP"/>
    </source>
</evidence>
<dbReference type="InterPro" id="IPR010720">
    <property type="entry name" value="Alpha-L-AF_C"/>
</dbReference>
<dbReference type="SUPFAM" id="SSF51445">
    <property type="entry name" value="(Trans)glycosidases"/>
    <property type="match status" value="1"/>
</dbReference>
<dbReference type="RefSeq" id="WP_107012995.1">
    <property type="nucleotide sequence ID" value="NZ_CP028136.1"/>
</dbReference>
<evidence type="ECO:0000256" key="2">
    <source>
        <dbReference type="ARBA" id="ARBA00007186"/>
    </source>
</evidence>
<gene>
    <name evidence="10" type="ORF">C7S20_13660</name>
</gene>
<dbReference type="InterPro" id="IPR013780">
    <property type="entry name" value="Glyco_hydro_b"/>
</dbReference>
<evidence type="ECO:0000256" key="6">
    <source>
        <dbReference type="ARBA" id="ARBA00023277"/>
    </source>
</evidence>
<keyword evidence="7" id="KW-0326">Glycosidase</keyword>
<dbReference type="PANTHER" id="PTHR43576:SF2">
    <property type="entry name" value="INTRACELLULAR EXO-ALPHA-L-ARABINOFURANOSIDASE 2"/>
    <property type="match status" value="1"/>
</dbReference>
<feature type="domain" description="Alpha-L-arabinofuranosidase C-terminal" evidence="9">
    <location>
        <begin position="320"/>
        <end position="510"/>
    </location>
</feature>
<keyword evidence="5" id="KW-0378">Hydrolase</keyword>
<dbReference type="AlphaFoldDB" id="A0A2R3Z7H5"/>
<evidence type="ECO:0000256" key="7">
    <source>
        <dbReference type="ARBA" id="ARBA00023295"/>
    </source>
</evidence>
<comment type="catalytic activity">
    <reaction evidence="1">
        <text>Hydrolysis of terminal non-reducing alpha-L-arabinofuranoside residues in alpha-L-arabinosides.</text>
        <dbReference type="EC" id="3.2.1.55"/>
    </reaction>
</comment>
<dbReference type="SMART" id="SM00813">
    <property type="entry name" value="Alpha-L-AF_C"/>
    <property type="match status" value="1"/>
</dbReference>
<keyword evidence="6" id="KW-0119">Carbohydrate metabolism</keyword>
<dbReference type="EMBL" id="CP028136">
    <property type="protein sequence ID" value="AVR46221.1"/>
    <property type="molecule type" value="Genomic_DNA"/>
</dbReference>
<dbReference type="OrthoDB" id="9758333at2"/>
<reference evidence="11" key="1">
    <citation type="submission" date="2018-03" db="EMBL/GenBank/DDBJ databases">
        <title>Gramella fulva sp. nov., isolated from a dry surface of tidal flat.</title>
        <authorList>
            <person name="Hwang S.H."/>
            <person name="Hwang W.M."/>
            <person name="Kang K."/>
            <person name="Ahn T.-Y."/>
        </authorList>
    </citation>
    <scope>NUCLEOTIDE SEQUENCE [LARGE SCALE GENOMIC DNA]</scope>
    <source>
        <strain evidence="11">SH35</strain>
    </source>
</reference>
<dbReference type="InterPro" id="IPR055235">
    <property type="entry name" value="ASD1_cat"/>
</dbReference>
<dbReference type="SUPFAM" id="SSF51011">
    <property type="entry name" value="Glycosyl hydrolase domain"/>
    <property type="match status" value="1"/>
</dbReference>
<keyword evidence="11" id="KW-1185">Reference proteome</keyword>
<evidence type="ECO:0000313" key="10">
    <source>
        <dbReference type="EMBL" id="AVR46221.1"/>
    </source>
</evidence>
<proteinExistence type="inferred from homology"/>
<dbReference type="GO" id="GO:0000272">
    <property type="term" value="P:polysaccharide catabolic process"/>
    <property type="evidence" value="ECO:0007669"/>
    <property type="project" value="TreeGrafter"/>
</dbReference>
<dbReference type="GO" id="GO:0046556">
    <property type="term" value="F:alpha-L-arabinofuranosidase activity"/>
    <property type="evidence" value="ECO:0007669"/>
    <property type="project" value="UniProtKB-EC"/>
</dbReference>
<evidence type="ECO:0000313" key="11">
    <source>
        <dbReference type="Proteomes" id="UP000241507"/>
    </source>
</evidence>
<feature type="signal peptide" evidence="8">
    <location>
        <begin position="1"/>
        <end position="23"/>
    </location>
</feature>
<sequence length="517" mass="58257">MKKKKLNFILTVIFAIAATGVKAQEVSEIVLNPSENPTVINKNIYGHFAEHLGHLIYGGLYVGEDSSIPNTNGVRNDIIEALKNLNIPVLRWPGGCFADTYHWKDGIGPKEDRPTIVNQWWGGVTEDNSFGTHDFLNLCEELGAEPYLAANVGSGTVKELADWVQYVNHAGESPMANLRRENGREDPWNVKYWGIGNEAWGCGGHMTAEYYANIYKKYATFMTDWSNGAGLFRIASGANVDDYHWTEVLMREIPKFLLDGVALHSYSFVEWNDKGSATDFTEKQYFKTMQRALMMDELVTKHSAIMEKYDPENKVALIVDEWGGWYNPQEGTNPGFLYQQNTMRDAMIAGTTLNIFNNHARRVKMANLAQAVNVLQAVILTDGEKMLLTPTYYVMEMYKVHQDADLIPVELESVDYELDGESLPAISVSASRSKEGKVHVSLVNIDAEEDHEVELDLSDLKIDGLTAEILTSNKVQDYNSFENPKKIQPKEFKDFKLKKGKLKVELPPFSVVMLSEK</sequence>